<protein>
    <submittedName>
        <fullName evidence="1">ROK family protein</fullName>
    </submittedName>
</protein>
<gene>
    <name evidence="1" type="ORF">BN631_01621</name>
</gene>
<proteinExistence type="predicted"/>
<evidence type="ECO:0000313" key="1">
    <source>
        <dbReference type="EMBL" id="CDE23153.1"/>
    </source>
</evidence>
<name>R7G8P2_9FIRM</name>
<reference evidence="1" key="1">
    <citation type="submission" date="2012-11" db="EMBL/GenBank/DDBJ databases">
        <title>Dependencies among metagenomic species, viruses, plasmids and units of genetic variation.</title>
        <authorList>
            <person name="Nielsen H.B."/>
            <person name="Almeida M."/>
            <person name="Juncker A.S."/>
            <person name="Rasmussen S."/>
            <person name="Li J."/>
            <person name="Sunagawa S."/>
            <person name="Plichta D."/>
            <person name="Gautier L."/>
            <person name="Le Chatelier E."/>
            <person name="Peletier E."/>
            <person name="Bonde I."/>
            <person name="Nielsen T."/>
            <person name="Manichanh C."/>
            <person name="Arumugam M."/>
            <person name="Batto J."/>
            <person name="Santos M.B.Q.D."/>
            <person name="Blom N."/>
            <person name="Borruel N."/>
            <person name="Burgdorf K.S."/>
            <person name="Boumezbeur F."/>
            <person name="Casellas F."/>
            <person name="Dore J."/>
            <person name="Guarner F."/>
            <person name="Hansen T."/>
            <person name="Hildebrand F."/>
            <person name="Kaas R.S."/>
            <person name="Kennedy S."/>
            <person name="Kristiansen K."/>
            <person name="Kultima J.R."/>
            <person name="Leonard P."/>
            <person name="Levenez F."/>
            <person name="Lund O."/>
            <person name="Moumen B."/>
            <person name="Le Paslier D."/>
            <person name="Pons N."/>
            <person name="Pedersen O."/>
            <person name="Prifti E."/>
            <person name="Qin J."/>
            <person name="Raes J."/>
            <person name="Tap J."/>
            <person name="Tims S."/>
            <person name="Ussery D.W."/>
            <person name="Yamada T."/>
            <person name="MetaHit consortium"/>
            <person name="Renault P."/>
            <person name="Sicheritz-Ponten T."/>
            <person name="Bork P."/>
            <person name="Wang J."/>
            <person name="Brunak S."/>
            <person name="Ehrlich S.D."/>
        </authorList>
    </citation>
    <scope>NUCLEOTIDE SEQUENCE [LARGE SCALE GENOMIC DNA]</scope>
</reference>
<dbReference type="Proteomes" id="UP000018093">
    <property type="component" value="Unassembled WGS sequence"/>
</dbReference>
<sequence>MKGKDVFFEKMERDFRSMIHKGMQTVKFKEAQLEEPGIIGAAMLPKAYLK</sequence>
<dbReference type="EMBL" id="CBIN010000207">
    <property type="protein sequence ID" value="CDE23153.1"/>
    <property type="molecule type" value="Genomic_DNA"/>
</dbReference>
<evidence type="ECO:0000313" key="2">
    <source>
        <dbReference type="Proteomes" id="UP000018093"/>
    </source>
</evidence>
<accession>R7G8P2</accession>
<organism evidence="1 2">
    <name type="scientific">Amedibacillus dolichus CAG:375</name>
    <dbReference type="NCBI Taxonomy" id="1263076"/>
    <lineage>
        <taxon>Bacteria</taxon>
        <taxon>Bacillati</taxon>
        <taxon>Bacillota</taxon>
        <taxon>Erysipelotrichia</taxon>
        <taxon>Erysipelotrichales</taxon>
        <taxon>Erysipelotrichaceae</taxon>
        <taxon>Amedibacillus</taxon>
    </lineage>
</organism>
<comment type="caution">
    <text evidence="1">The sequence shown here is derived from an EMBL/GenBank/DDBJ whole genome shotgun (WGS) entry which is preliminary data.</text>
</comment>
<dbReference type="AlphaFoldDB" id="R7G8P2"/>